<proteinExistence type="predicted"/>
<reference evidence="1 2" key="1">
    <citation type="submission" date="2024-06" db="EMBL/GenBank/DDBJ databases">
        <title>The Natural Products Discovery Center: Release of the First 8490 Sequenced Strains for Exploring Actinobacteria Biosynthetic Diversity.</title>
        <authorList>
            <person name="Kalkreuter E."/>
            <person name="Kautsar S.A."/>
            <person name="Yang D."/>
            <person name="Bader C.D."/>
            <person name="Teijaro C.N."/>
            <person name="Fluegel L."/>
            <person name="Davis C.M."/>
            <person name="Simpson J.R."/>
            <person name="Lauterbach L."/>
            <person name="Steele A.D."/>
            <person name="Gui C."/>
            <person name="Meng S."/>
            <person name="Li G."/>
            <person name="Viehrig K."/>
            <person name="Ye F."/>
            <person name="Su P."/>
            <person name="Kiefer A.F."/>
            <person name="Nichols A."/>
            <person name="Cepeda A.J."/>
            <person name="Yan W."/>
            <person name="Fan B."/>
            <person name="Jiang Y."/>
            <person name="Adhikari A."/>
            <person name="Zheng C.-J."/>
            <person name="Schuster L."/>
            <person name="Cowan T.M."/>
            <person name="Smanski M.J."/>
            <person name="Chevrette M.G."/>
            <person name="De Carvalho L.P.S."/>
            <person name="Shen B."/>
        </authorList>
    </citation>
    <scope>NUCLEOTIDE SEQUENCE [LARGE SCALE GENOMIC DNA]</scope>
    <source>
        <strain evidence="1 2">NPDC033843</strain>
    </source>
</reference>
<keyword evidence="2" id="KW-1185">Reference proteome</keyword>
<accession>A0ABV2ZJQ5</accession>
<dbReference type="RefSeq" id="WP_334580205.1">
    <property type="nucleotide sequence ID" value="NZ_JBEZVE010000009.1"/>
</dbReference>
<comment type="caution">
    <text evidence="1">The sequence shown here is derived from an EMBL/GenBank/DDBJ whole genome shotgun (WGS) entry which is preliminary data.</text>
</comment>
<gene>
    <name evidence="1" type="ORF">AB0E89_19470</name>
</gene>
<evidence type="ECO:0000313" key="2">
    <source>
        <dbReference type="Proteomes" id="UP001550739"/>
    </source>
</evidence>
<sequence>MAVEPIPCAPGGDGTPVEVTTCCAPSIASTALCRDDGTMLLLVVRAGCVECGATAEDPQVVGWIAPTTGVFTPGPAPADAGPCDAGCVDTICVQRCDDTTGDGVADTAYSELWCIKQDGTTAIVLTYQGDPSTPYTPVSPVDCEYGSIECHTQMLCDDGGPFLRRYTFTSDGQASFEDVALDGQTPHIVTGTVGACTRDCVDTICVQRCDDTNGDGAPDQTYSELWCVRADGTTDLVLTYQDDPSTPYTPVSPVDCEHGAMQCHTQMLCDDGGPFLRRYTFISDGTAAFVDVALDGETPHVVTGIIRDCAQTSDCDQPREPAATVGLCLADGTPIAVVVTRDCQGVTREEGWLNLTTGAYSTGQPPAGVMACGESRSISTTGTFCDVDANGNVVGLVLIEYTYAADGSVASVRLVDATTGQTYTAQGTITTCPAGVDQPEQDLVVLCDMAADGTVTRFIRDYRRDENGQIVGHTDYTLAGANYQPTGTITVCEGEPTEPCRNTSTLLLCDLPTDGTPTPTVTDTEPGSYYPYATGVATAGAQTLWDGGTLNLPAASAPQPGTTGTVRTAAANIQAPRPVCDTGTAHVSVQVDVAQLGPDDGCAATGFLGLYNGTSEADRIALDTAPRNTPAGWTGTLTVEADVPAADLAAGNIAVVVAFDAYDDSGGVCTGVRHTSWQLSQFHATVVYDQTGCDTQFLRNVVTDCETGEVIAVTDTTLDGQPYTVTGAPGQCQAGGGECCPEPTCPAQNIVQAEKCDDTDGDGIADTWYVELLGVDCTGTPTSLGTYTCDLSASYTPVAPVDCDAPDPVVERPVGVQAHRVQLGNGQTWQAAQYGTLRAVQATARGGEGQITTADGTSTLFDGETAEWSITRDMDVRLIGPLTITATTGAVVVNWTEGVDL</sequence>
<protein>
    <submittedName>
        <fullName evidence="1">Uncharacterized protein</fullName>
    </submittedName>
</protein>
<dbReference type="EMBL" id="JBEZVE010000009">
    <property type="protein sequence ID" value="MEU3782720.1"/>
    <property type="molecule type" value="Genomic_DNA"/>
</dbReference>
<dbReference type="Proteomes" id="UP001550739">
    <property type="component" value="Unassembled WGS sequence"/>
</dbReference>
<organism evidence="1 2">
    <name type="scientific">Streptomyces sp. 900129855</name>
    <dbReference type="NCBI Taxonomy" id="3155129"/>
    <lineage>
        <taxon>Bacteria</taxon>
        <taxon>Bacillati</taxon>
        <taxon>Actinomycetota</taxon>
        <taxon>Actinomycetes</taxon>
        <taxon>Kitasatosporales</taxon>
        <taxon>Streptomycetaceae</taxon>
        <taxon>Streptomyces</taxon>
    </lineage>
</organism>
<name>A0ABV2ZJQ5_9ACTN</name>
<evidence type="ECO:0000313" key="1">
    <source>
        <dbReference type="EMBL" id="MEU3782720.1"/>
    </source>
</evidence>